<dbReference type="Proteomes" id="UP001497392">
    <property type="component" value="Unassembled WGS sequence"/>
</dbReference>
<organism evidence="4 5">
    <name type="scientific">Coccomyxa viridis</name>
    <dbReference type="NCBI Taxonomy" id="1274662"/>
    <lineage>
        <taxon>Eukaryota</taxon>
        <taxon>Viridiplantae</taxon>
        <taxon>Chlorophyta</taxon>
        <taxon>core chlorophytes</taxon>
        <taxon>Trebouxiophyceae</taxon>
        <taxon>Trebouxiophyceae incertae sedis</taxon>
        <taxon>Coccomyxaceae</taxon>
        <taxon>Coccomyxa</taxon>
    </lineage>
</organism>
<protein>
    <submittedName>
        <fullName evidence="4">G12337 protein</fullName>
    </submittedName>
</protein>
<reference evidence="4 5" key="1">
    <citation type="submission" date="2024-06" db="EMBL/GenBank/DDBJ databases">
        <authorList>
            <person name="Kraege A."/>
            <person name="Thomma B."/>
        </authorList>
    </citation>
    <scope>NUCLEOTIDE SEQUENCE [LARGE SCALE GENOMIC DNA]</scope>
</reference>
<comment type="caution">
    <text evidence="4">The sequence shown here is derived from an EMBL/GenBank/DDBJ whole genome shotgun (WGS) entry which is preliminary data.</text>
</comment>
<dbReference type="CDD" id="cd18186">
    <property type="entry name" value="BTB_POZ_ZBTB_KLHL-like"/>
    <property type="match status" value="1"/>
</dbReference>
<dbReference type="SMART" id="SM00225">
    <property type="entry name" value="BTB"/>
    <property type="match status" value="1"/>
</dbReference>
<dbReference type="InterPro" id="IPR008974">
    <property type="entry name" value="TRAF-like"/>
</dbReference>
<sequence length="347" mass="39486">MCLLPFFPIILVFTKSQHYLTLVWGLQWVVRHLSAMNEDVWLKGMKIDGEDWEVWLKVSNGQTVPGIYLCRTTTTSSLSINFAVTIVDPRNPGNSYFREFDRIFSQKKCSHDGEQPLFDWGWNEFIKNPVPPGLILDDKLILHTRLRFTESLIVGSAGRPLLKESQEFATQAYMGLLSGPKAPEPDIRLKMEDGTLPARRFLLAESSDYFKAMFQRGWSESKNNVVKIQEVAATDMKIVLQFINGELALIPEERLHSLVLATDRLQVKQLMKHCVTQLKLCLRLETFAETAIVADKMNHEGLQQACVEFALQEEHRTKVTPTCIPKPPQVVTKLEVGEAWWGAGAAW</sequence>
<dbReference type="PROSITE" id="PS50097">
    <property type="entry name" value="BTB"/>
    <property type="match status" value="1"/>
</dbReference>
<name>A0ABP1GA40_9CHLO</name>
<dbReference type="Gene3D" id="2.60.210.10">
    <property type="entry name" value="Apoptosis, Tumor Necrosis Factor Receptor Associated Protein 2, Chain A"/>
    <property type="match status" value="1"/>
</dbReference>
<accession>A0ABP1GA40</accession>
<feature type="signal peptide" evidence="2">
    <location>
        <begin position="1"/>
        <end position="16"/>
    </location>
</feature>
<feature type="chain" id="PRO_5045351909" evidence="2">
    <location>
        <begin position="17"/>
        <end position="347"/>
    </location>
</feature>
<dbReference type="EMBL" id="CAXHTA020000019">
    <property type="protein sequence ID" value="CAL5229081.1"/>
    <property type="molecule type" value="Genomic_DNA"/>
</dbReference>
<keyword evidence="2" id="KW-0732">Signal</keyword>
<dbReference type="Pfam" id="PF00651">
    <property type="entry name" value="BTB"/>
    <property type="match status" value="1"/>
</dbReference>
<dbReference type="Gene3D" id="3.30.710.10">
    <property type="entry name" value="Potassium Channel Kv1.1, Chain A"/>
    <property type="match status" value="1"/>
</dbReference>
<dbReference type="PANTHER" id="PTHR24413">
    <property type="entry name" value="SPECKLE-TYPE POZ PROTEIN"/>
    <property type="match status" value="1"/>
</dbReference>
<evidence type="ECO:0000313" key="5">
    <source>
        <dbReference type="Proteomes" id="UP001497392"/>
    </source>
</evidence>
<evidence type="ECO:0000256" key="1">
    <source>
        <dbReference type="ARBA" id="ARBA00004906"/>
    </source>
</evidence>
<gene>
    <name evidence="4" type="primary">g12337</name>
    <name evidence="4" type="ORF">VP750_LOCUS10987</name>
</gene>
<dbReference type="SUPFAM" id="SSF54695">
    <property type="entry name" value="POZ domain"/>
    <property type="match status" value="1"/>
</dbReference>
<proteinExistence type="predicted"/>
<evidence type="ECO:0000256" key="2">
    <source>
        <dbReference type="SAM" id="SignalP"/>
    </source>
</evidence>
<evidence type="ECO:0000313" key="4">
    <source>
        <dbReference type="EMBL" id="CAL5229081.1"/>
    </source>
</evidence>
<evidence type="ECO:0000259" key="3">
    <source>
        <dbReference type="PROSITE" id="PS50097"/>
    </source>
</evidence>
<dbReference type="InterPro" id="IPR000210">
    <property type="entry name" value="BTB/POZ_dom"/>
</dbReference>
<comment type="pathway">
    <text evidence="1">Protein modification; protein ubiquitination.</text>
</comment>
<dbReference type="InterPro" id="IPR011333">
    <property type="entry name" value="SKP1/BTB/POZ_sf"/>
</dbReference>
<feature type="domain" description="BTB" evidence="3">
    <location>
        <begin position="185"/>
        <end position="252"/>
    </location>
</feature>
<keyword evidence="5" id="KW-1185">Reference proteome</keyword>